<feature type="transmembrane region" description="Helical" evidence="6">
    <location>
        <begin position="260"/>
        <end position="278"/>
    </location>
</feature>
<protein>
    <submittedName>
        <fullName evidence="8">P-type conjugative transfer protein TrbL</fullName>
    </submittedName>
</protein>
<evidence type="ECO:0000256" key="2">
    <source>
        <dbReference type="ARBA" id="ARBA00022692"/>
    </source>
</evidence>
<feature type="signal peptide" evidence="7">
    <location>
        <begin position="1"/>
        <end position="19"/>
    </location>
</feature>
<comment type="caution">
    <text evidence="8">The sequence shown here is derived from an EMBL/GenBank/DDBJ whole genome shotgun (WGS) entry which is preliminary data.</text>
</comment>
<feature type="transmembrane region" description="Helical" evidence="6">
    <location>
        <begin position="219"/>
        <end position="239"/>
    </location>
</feature>
<feature type="region of interest" description="Disordered" evidence="5">
    <location>
        <begin position="448"/>
        <end position="508"/>
    </location>
</feature>
<evidence type="ECO:0000313" key="8">
    <source>
        <dbReference type="EMBL" id="OZI78760.1"/>
    </source>
</evidence>
<dbReference type="InterPro" id="IPR007688">
    <property type="entry name" value="Conjugal_tfr_TrbL/VirB6"/>
</dbReference>
<feature type="transmembrane region" description="Helical" evidence="6">
    <location>
        <begin position="162"/>
        <end position="188"/>
    </location>
</feature>
<accession>A0ABX4FIH0</accession>
<feature type="transmembrane region" description="Helical" evidence="6">
    <location>
        <begin position="84"/>
        <end position="102"/>
    </location>
</feature>
<keyword evidence="7" id="KW-0732">Signal</keyword>
<evidence type="ECO:0000256" key="3">
    <source>
        <dbReference type="ARBA" id="ARBA00022989"/>
    </source>
</evidence>
<feature type="chain" id="PRO_5046797430" evidence="7">
    <location>
        <begin position="20"/>
        <end position="551"/>
    </location>
</feature>
<evidence type="ECO:0000256" key="7">
    <source>
        <dbReference type="SAM" id="SignalP"/>
    </source>
</evidence>
<name>A0ABX4FIH0_9BORD</name>
<keyword evidence="4 6" id="KW-0472">Membrane</keyword>
<dbReference type="InterPro" id="IPR014150">
    <property type="entry name" value="Conjugal_tfr_TrbL"/>
</dbReference>
<dbReference type="NCBIfam" id="TIGR02783">
    <property type="entry name" value="TrbL_P"/>
    <property type="match status" value="1"/>
</dbReference>
<feature type="region of interest" description="Disordered" evidence="5">
    <location>
        <begin position="525"/>
        <end position="551"/>
    </location>
</feature>
<organism evidence="8 9">
    <name type="scientific">Bordetella genomosp. 6</name>
    <dbReference type="NCBI Taxonomy" id="463024"/>
    <lineage>
        <taxon>Bacteria</taxon>
        <taxon>Pseudomonadati</taxon>
        <taxon>Pseudomonadota</taxon>
        <taxon>Betaproteobacteria</taxon>
        <taxon>Burkholderiales</taxon>
        <taxon>Alcaligenaceae</taxon>
        <taxon>Bordetella</taxon>
    </lineage>
</organism>
<sequence>MVKKIVFGGLMVAVTAALAEPAMAQELSSSGVMNDVLERFHTTASTWGPAIEAAASRLFWTLVVISMVWTFGQMALRKADIGEFFAEFVRFTIFTGFFWWLLTNATTGMNIAGTMVESLQMLGAQAGGLSDSKLGPSSILDLGFELYHKTVQATSELGWRQFATALVMELLAIAVLIVMALIAINLLLVMASAWILMYAGIFFLGFGGSRWTSDMAINYYKTVLGVAAQLMAMVLLVAIGKQFINHYYAQISEGVTSQELAVMLVIALILLFLVNKVPSMISGIVTGASLGAIGGAGSFGAGAAMGAAMTAASMATGGAAMAGKAVMGAATGAVGGASAIQAAFQKASASMGAGSDMPSMGSIANSGSSSGGGEADTAGSSPFAQAAGFSDSGSSSSGGGFARAAKLAAGTASELAKGVGSQMQQGFQERVAETTGGKLAAGIRASMEPGENTAQSTEGQDFGGNSLGGDAGSSGKPSGGGWINQTGGFNALSESDQAQAMASHAEWQAKSEGNTFGVEDYVSYAQERQQERNSEVAGFVNPNTDNNEGRS</sequence>
<dbReference type="RefSeq" id="WP_094829840.1">
    <property type="nucleotide sequence ID" value="NZ_NEVV01000002.1"/>
</dbReference>
<dbReference type="Proteomes" id="UP000216524">
    <property type="component" value="Unassembled WGS sequence"/>
</dbReference>
<dbReference type="EMBL" id="NEVV01000002">
    <property type="protein sequence ID" value="OZI78760.1"/>
    <property type="molecule type" value="Genomic_DNA"/>
</dbReference>
<evidence type="ECO:0000256" key="4">
    <source>
        <dbReference type="ARBA" id="ARBA00023136"/>
    </source>
</evidence>
<evidence type="ECO:0000256" key="1">
    <source>
        <dbReference type="ARBA" id="ARBA00004141"/>
    </source>
</evidence>
<feature type="compositionally biased region" description="Polar residues" evidence="5">
    <location>
        <begin position="483"/>
        <end position="500"/>
    </location>
</feature>
<comment type="subcellular location">
    <subcellularLocation>
        <location evidence="1">Membrane</location>
        <topology evidence="1">Multi-pass membrane protein</topology>
    </subcellularLocation>
</comment>
<proteinExistence type="predicted"/>
<feature type="region of interest" description="Disordered" evidence="5">
    <location>
        <begin position="360"/>
        <end position="395"/>
    </location>
</feature>
<feature type="transmembrane region" description="Helical" evidence="6">
    <location>
        <begin position="284"/>
        <end position="304"/>
    </location>
</feature>
<gene>
    <name evidence="8" type="ORF">CAL23_12560</name>
</gene>
<dbReference type="Pfam" id="PF04610">
    <property type="entry name" value="TrbL"/>
    <property type="match status" value="1"/>
</dbReference>
<evidence type="ECO:0000256" key="6">
    <source>
        <dbReference type="SAM" id="Phobius"/>
    </source>
</evidence>
<evidence type="ECO:0000313" key="9">
    <source>
        <dbReference type="Proteomes" id="UP000216524"/>
    </source>
</evidence>
<feature type="compositionally biased region" description="Polar residues" evidence="5">
    <location>
        <begin position="541"/>
        <end position="551"/>
    </location>
</feature>
<keyword evidence="3 6" id="KW-1133">Transmembrane helix</keyword>
<feature type="compositionally biased region" description="Gly residues" evidence="5">
    <location>
        <begin position="461"/>
        <end position="482"/>
    </location>
</feature>
<feature type="transmembrane region" description="Helical" evidence="6">
    <location>
        <begin position="195"/>
        <end position="213"/>
    </location>
</feature>
<keyword evidence="2 6" id="KW-0812">Transmembrane</keyword>
<feature type="transmembrane region" description="Helical" evidence="6">
    <location>
        <begin position="54"/>
        <end position="72"/>
    </location>
</feature>
<reference evidence="8 9" key="1">
    <citation type="submission" date="2017-05" db="EMBL/GenBank/DDBJ databases">
        <title>Complete and WGS of Bordetella genogroups.</title>
        <authorList>
            <person name="Spilker T."/>
            <person name="Lipuma J."/>
        </authorList>
    </citation>
    <scope>NUCLEOTIDE SEQUENCE [LARGE SCALE GENOMIC DNA]</scope>
    <source>
        <strain evidence="8 9">AU3139</strain>
    </source>
</reference>
<evidence type="ECO:0000256" key="5">
    <source>
        <dbReference type="SAM" id="MobiDB-lite"/>
    </source>
</evidence>
<keyword evidence="9" id="KW-1185">Reference proteome</keyword>
<feature type="compositionally biased region" description="Low complexity" evidence="5">
    <location>
        <begin position="375"/>
        <end position="395"/>
    </location>
</feature>